<dbReference type="EMBL" id="BJYK01000009">
    <property type="protein sequence ID" value="GEN80648.1"/>
    <property type="molecule type" value="Genomic_DNA"/>
</dbReference>
<comment type="caution">
    <text evidence="2">The sequence shown here is derived from an EMBL/GenBank/DDBJ whole genome shotgun (WGS) entry which is preliminary data.</text>
</comment>
<proteinExistence type="predicted"/>
<dbReference type="Proteomes" id="UP000321484">
    <property type="component" value="Unassembled WGS sequence"/>
</dbReference>
<dbReference type="AlphaFoldDB" id="A0A511YZM6"/>
<dbReference type="OrthoDB" id="4818087at2"/>
<evidence type="ECO:0000313" key="2">
    <source>
        <dbReference type="EMBL" id="GEN80648.1"/>
    </source>
</evidence>
<keyword evidence="3" id="KW-1185">Reference proteome</keyword>
<name>A0A511YZM6_9CELL</name>
<organism evidence="2 3">
    <name type="scientific">Actinotalea fermentans</name>
    <dbReference type="NCBI Taxonomy" id="43671"/>
    <lineage>
        <taxon>Bacteria</taxon>
        <taxon>Bacillati</taxon>
        <taxon>Actinomycetota</taxon>
        <taxon>Actinomycetes</taxon>
        <taxon>Micrococcales</taxon>
        <taxon>Cellulomonadaceae</taxon>
        <taxon>Actinotalea</taxon>
    </lineage>
</organism>
<feature type="compositionally biased region" description="Basic and acidic residues" evidence="1">
    <location>
        <begin position="284"/>
        <end position="295"/>
    </location>
</feature>
<accession>A0A511YZM6</accession>
<evidence type="ECO:0000313" key="3">
    <source>
        <dbReference type="Proteomes" id="UP000321484"/>
    </source>
</evidence>
<reference evidence="2 3" key="1">
    <citation type="submission" date="2019-07" db="EMBL/GenBank/DDBJ databases">
        <title>Whole genome shotgun sequence of Actinotalea fermentans NBRC 105374.</title>
        <authorList>
            <person name="Hosoyama A."/>
            <person name="Uohara A."/>
            <person name="Ohji S."/>
            <person name="Ichikawa N."/>
        </authorList>
    </citation>
    <scope>NUCLEOTIDE SEQUENCE [LARGE SCALE GENOMIC DNA]</scope>
    <source>
        <strain evidence="2 3">NBRC 105374</strain>
    </source>
</reference>
<protein>
    <submittedName>
        <fullName evidence="2">Uncharacterized protein</fullName>
    </submittedName>
</protein>
<gene>
    <name evidence="2" type="ORF">AFE02nite_23820</name>
</gene>
<dbReference type="RefSeq" id="WP_034244865.1">
    <property type="nucleotide sequence ID" value="NZ_BJYK01000009.1"/>
</dbReference>
<evidence type="ECO:0000256" key="1">
    <source>
        <dbReference type="SAM" id="MobiDB-lite"/>
    </source>
</evidence>
<sequence length="295" mass="31933">MDKDHRRACDGTPEDLAEIVKRRDDLLERLDAIAVEGWDGPTATDLLRFVRSHIVRPLVVDVGLRGGAASEAEATAWEVLWLKLQEPSLRTARSPWGVLWQTARRAVLGEILAQRWGVPPRRAWKLDAAERAGRVQRPIALEPLLARGWQPAGDDAVPDAEDGTLARILALTASALRSVGWPDDTALSIAREVARFEAPARARASSTIVGWRTLAKKLGVAPWQARRLVWILRGSPDSPGLLARIALEGAAAAEGPGTQAALKSTRDRCLPSATPPLSPATVVRRRDAGAERAAS</sequence>
<feature type="region of interest" description="Disordered" evidence="1">
    <location>
        <begin position="257"/>
        <end position="295"/>
    </location>
</feature>